<feature type="region of interest" description="Disordered" evidence="1">
    <location>
        <begin position="75"/>
        <end position="97"/>
    </location>
</feature>
<protein>
    <submittedName>
        <fullName evidence="2">Uncharacterized protein</fullName>
    </submittedName>
</protein>
<reference evidence="3" key="1">
    <citation type="journal article" date="2019" name="Int. J. Syst. Evol. Microbiol.">
        <title>The Global Catalogue of Microorganisms (GCM) 10K type strain sequencing project: providing services to taxonomists for standard genome sequencing and annotation.</title>
        <authorList>
            <consortium name="The Broad Institute Genomics Platform"/>
            <consortium name="The Broad Institute Genome Sequencing Center for Infectious Disease"/>
            <person name="Wu L."/>
            <person name="Ma J."/>
        </authorList>
    </citation>
    <scope>NUCLEOTIDE SEQUENCE [LARGE SCALE GENOMIC DNA]</scope>
    <source>
        <strain evidence="3">JCM 18055</strain>
    </source>
</reference>
<evidence type="ECO:0000313" key="2">
    <source>
        <dbReference type="EMBL" id="GAA4708888.1"/>
    </source>
</evidence>
<sequence length="97" mass="9751">MDHRYETVVTAVMALATECGIQAAVEGTGSAAWRDLGDALFSAVVRATDPVLPDGVLHQLAEIANDAAVQHVASPEYADGSSGAGTGADWGAAPSGI</sequence>
<keyword evidence="3" id="KW-1185">Reference proteome</keyword>
<comment type="caution">
    <text evidence="2">The sequence shown here is derived from an EMBL/GenBank/DDBJ whole genome shotgun (WGS) entry which is preliminary data.</text>
</comment>
<evidence type="ECO:0000256" key="1">
    <source>
        <dbReference type="SAM" id="MobiDB-lite"/>
    </source>
</evidence>
<proteinExistence type="predicted"/>
<gene>
    <name evidence="2" type="ORF">GCM10023215_57950</name>
</gene>
<dbReference type="Proteomes" id="UP001500325">
    <property type="component" value="Unassembled WGS sequence"/>
</dbReference>
<evidence type="ECO:0000313" key="3">
    <source>
        <dbReference type="Proteomes" id="UP001500325"/>
    </source>
</evidence>
<name>A0ABP8XIV7_9PSEU</name>
<accession>A0ABP8XIV7</accession>
<organism evidence="2 3">
    <name type="scientific">Pseudonocardia yuanmonensis</name>
    <dbReference type="NCBI Taxonomy" id="1095914"/>
    <lineage>
        <taxon>Bacteria</taxon>
        <taxon>Bacillati</taxon>
        <taxon>Actinomycetota</taxon>
        <taxon>Actinomycetes</taxon>
        <taxon>Pseudonocardiales</taxon>
        <taxon>Pseudonocardiaceae</taxon>
        <taxon>Pseudonocardia</taxon>
    </lineage>
</organism>
<dbReference type="EMBL" id="BAABIC010000027">
    <property type="protein sequence ID" value="GAA4708888.1"/>
    <property type="molecule type" value="Genomic_DNA"/>
</dbReference>